<dbReference type="RefSeq" id="WP_094848414.1">
    <property type="nucleotide sequence ID" value="NZ_NEVJ01000003.1"/>
</dbReference>
<evidence type="ECO:0000313" key="4">
    <source>
        <dbReference type="Proteomes" id="UP000216857"/>
    </source>
</evidence>
<dbReference type="SMART" id="SM00966">
    <property type="entry name" value="SpoVT_AbrB"/>
    <property type="match status" value="1"/>
</dbReference>
<organism evidence="3 4">
    <name type="scientific">Bordetella genomosp. 9</name>
    <dbReference type="NCBI Taxonomy" id="1416803"/>
    <lineage>
        <taxon>Bacteria</taxon>
        <taxon>Pseudomonadati</taxon>
        <taxon>Pseudomonadota</taxon>
        <taxon>Betaproteobacteria</taxon>
        <taxon>Burkholderiales</taxon>
        <taxon>Alcaligenaceae</taxon>
        <taxon>Bordetella</taxon>
    </lineage>
</organism>
<gene>
    <name evidence="3" type="ORF">CAL26_19650</name>
</gene>
<dbReference type="InterPro" id="IPR039052">
    <property type="entry name" value="Antitox_PemI-like"/>
</dbReference>
<dbReference type="PANTHER" id="PTHR40516">
    <property type="entry name" value="ANTITOXIN CHPS-RELATED"/>
    <property type="match status" value="1"/>
</dbReference>
<reference evidence="3" key="1">
    <citation type="submission" date="2017-05" db="EMBL/GenBank/DDBJ databases">
        <title>Complete and WGS of Bordetella genogroups.</title>
        <authorList>
            <person name="Spilker T."/>
            <person name="Lipuma J."/>
        </authorList>
    </citation>
    <scope>NUCLEOTIDE SEQUENCE</scope>
    <source>
        <strain evidence="3">AU21707</strain>
    </source>
</reference>
<dbReference type="GO" id="GO:0003677">
    <property type="term" value="F:DNA binding"/>
    <property type="evidence" value="ECO:0007669"/>
    <property type="project" value="InterPro"/>
</dbReference>
<dbReference type="PANTHER" id="PTHR40516:SF1">
    <property type="entry name" value="ANTITOXIN CHPS-RELATED"/>
    <property type="match status" value="1"/>
</dbReference>
<feature type="domain" description="SpoVT-AbrB" evidence="2">
    <location>
        <begin position="6"/>
        <end position="51"/>
    </location>
</feature>
<evidence type="ECO:0000313" key="3">
    <source>
        <dbReference type="EMBL" id="OZI19787.1"/>
    </source>
</evidence>
<sequence>MEVTVVKWGNSQGIRLPAHLLEHLHAAVGTKLNVTFEGEAVMLRPDPKQRHSLEDLVAGITPENRHNEIETGAAVGEEF</sequence>
<dbReference type="GO" id="GO:0097351">
    <property type="term" value="F:toxin sequestering activity"/>
    <property type="evidence" value="ECO:0007669"/>
    <property type="project" value="InterPro"/>
</dbReference>
<accession>A0A261R4V4</accession>
<comment type="caution">
    <text evidence="3">The sequence shown here is derived from an EMBL/GenBank/DDBJ whole genome shotgun (WGS) entry which is preliminary data.</text>
</comment>
<proteinExistence type="predicted"/>
<protein>
    <recommendedName>
        <fullName evidence="2">SpoVT-AbrB domain-containing protein</fullName>
    </recommendedName>
</protein>
<dbReference type="SUPFAM" id="SSF89447">
    <property type="entry name" value="AbrB/MazE/MraZ-like"/>
    <property type="match status" value="1"/>
</dbReference>
<dbReference type="Pfam" id="PF04014">
    <property type="entry name" value="MazE_antitoxin"/>
    <property type="match status" value="1"/>
</dbReference>
<dbReference type="Proteomes" id="UP000216857">
    <property type="component" value="Unassembled WGS sequence"/>
</dbReference>
<dbReference type="OrthoDB" id="9795766at2"/>
<dbReference type="InterPro" id="IPR037914">
    <property type="entry name" value="SpoVT-AbrB_sf"/>
</dbReference>
<name>A0A261R4V4_9BORD</name>
<evidence type="ECO:0000259" key="2">
    <source>
        <dbReference type="SMART" id="SM00966"/>
    </source>
</evidence>
<feature type="region of interest" description="Disordered" evidence="1">
    <location>
        <begin position="57"/>
        <end position="79"/>
    </location>
</feature>
<evidence type="ECO:0000256" key="1">
    <source>
        <dbReference type="SAM" id="MobiDB-lite"/>
    </source>
</evidence>
<dbReference type="AlphaFoldDB" id="A0A261R4V4"/>
<dbReference type="Gene3D" id="2.10.260.10">
    <property type="match status" value="1"/>
</dbReference>
<keyword evidence="4" id="KW-1185">Reference proteome</keyword>
<dbReference type="InterPro" id="IPR007159">
    <property type="entry name" value="SpoVT-AbrB_dom"/>
</dbReference>
<dbReference type="EMBL" id="NEVJ01000003">
    <property type="protein sequence ID" value="OZI19787.1"/>
    <property type="molecule type" value="Genomic_DNA"/>
</dbReference>